<organism evidence="1 2">
    <name type="scientific">Subtercola boreus</name>
    <dbReference type="NCBI Taxonomy" id="120213"/>
    <lineage>
        <taxon>Bacteria</taxon>
        <taxon>Bacillati</taxon>
        <taxon>Actinomycetota</taxon>
        <taxon>Actinomycetes</taxon>
        <taxon>Micrococcales</taxon>
        <taxon>Microbacteriaceae</taxon>
        <taxon>Subtercola</taxon>
    </lineage>
</organism>
<evidence type="ECO:0000313" key="1">
    <source>
        <dbReference type="EMBL" id="RFA10159.1"/>
    </source>
</evidence>
<dbReference type="AlphaFoldDB" id="A0A3E0VKH9"/>
<dbReference type="OrthoDB" id="3620697at2"/>
<dbReference type="Proteomes" id="UP000256486">
    <property type="component" value="Unassembled WGS sequence"/>
</dbReference>
<evidence type="ECO:0000313" key="2">
    <source>
        <dbReference type="Proteomes" id="UP000256486"/>
    </source>
</evidence>
<keyword evidence="2" id="KW-1185">Reference proteome</keyword>
<reference evidence="1 2" key="1">
    <citation type="submission" date="2017-04" db="EMBL/GenBank/DDBJ databases">
        <title>Comparative genome analysis of Subtercola boreus.</title>
        <authorList>
            <person name="Cho Y.-J."/>
            <person name="Cho A."/>
            <person name="Kim O.-S."/>
            <person name="Lee J.-I."/>
        </authorList>
    </citation>
    <scope>NUCLEOTIDE SEQUENCE [LARGE SCALE GENOMIC DNA]</scope>
    <source>
        <strain evidence="1 2">K300</strain>
    </source>
</reference>
<accession>A0A3E0VKH9</accession>
<protein>
    <submittedName>
        <fullName evidence="1">Uncharacterized protein</fullName>
    </submittedName>
</protein>
<gene>
    <name evidence="1" type="ORF">B7R54_13765</name>
</gene>
<dbReference type="RefSeq" id="WP_116415540.1">
    <property type="nucleotide sequence ID" value="NZ_NBWZ01000001.1"/>
</dbReference>
<sequence>MGSPRSTTLVLVGQGSDRALGALGQLANVRASSFPDESDISNEQVDRWVSQSDTPYVVHDRDPLGHVASAWVEFFDDQATLGTLDLEVDRAVAGLAAGELSLPDYYIIIQPETLAPTWKHWWLGVLPKAAPTRVIPWNEGQTPLSRVLRQLPVGRAWPNPDPWLREVARSVPDRIGLDPA</sequence>
<dbReference type="EMBL" id="NBWZ01000001">
    <property type="protein sequence ID" value="RFA10159.1"/>
    <property type="molecule type" value="Genomic_DNA"/>
</dbReference>
<proteinExistence type="predicted"/>
<name>A0A3E0VKH9_9MICO</name>
<comment type="caution">
    <text evidence="1">The sequence shown here is derived from an EMBL/GenBank/DDBJ whole genome shotgun (WGS) entry which is preliminary data.</text>
</comment>